<gene>
    <name evidence="3" type="ORF">CDAUBV1_LOCUS16339</name>
</gene>
<feature type="compositionally biased region" description="Low complexity" evidence="2">
    <location>
        <begin position="954"/>
        <end position="968"/>
    </location>
</feature>
<feature type="compositionally biased region" description="Polar residues" evidence="2">
    <location>
        <begin position="529"/>
        <end position="540"/>
    </location>
</feature>
<feature type="coiled-coil region" evidence="1">
    <location>
        <begin position="364"/>
        <end position="405"/>
    </location>
</feature>
<comment type="caution">
    <text evidence="3">The sequence shown here is derived from an EMBL/GenBank/DDBJ whole genome shotgun (WGS) entry which is preliminary data.</text>
</comment>
<dbReference type="AlphaFoldDB" id="A0AAV2TW36"/>
<feature type="compositionally biased region" description="Polar residues" evidence="2">
    <location>
        <begin position="733"/>
        <end position="744"/>
    </location>
</feature>
<reference evidence="3" key="1">
    <citation type="submission" date="2024-06" db="EMBL/GenBank/DDBJ databases">
        <authorList>
            <person name="Liu X."/>
            <person name="Lenzi L."/>
            <person name="Haldenby T S."/>
            <person name="Uol C."/>
        </authorList>
    </citation>
    <scope>NUCLEOTIDE SEQUENCE</scope>
</reference>
<feature type="compositionally biased region" description="Polar residues" evidence="2">
    <location>
        <begin position="894"/>
        <end position="903"/>
    </location>
</feature>
<evidence type="ECO:0000313" key="3">
    <source>
        <dbReference type="EMBL" id="CAL5141057.1"/>
    </source>
</evidence>
<feature type="compositionally biased region" description="Polar residues" evidence="2">
    <location>
        <begin position="848"/>
        <end position="859"/>
    </location>
</feature>
<name>A0AAV2TW36_CALDB</name>
<protein>
    <submittedName>
        <fullName evidence="3">Uncharacterized protein</fullName>
    </submittedName>
</protein>
<feature type="compositionally biased region" description="Polar residues" evidence="2">
    <location>
        <begin position="618"/>
        <end position="629"/>
    </location>
</feature>
<feature type="region of interest" description="Disordered" evidence="2">
    <location>
        <begin position="453"/>
        <end position="541"/>
    </location>
</feature>
<feature type="compositionally biased region" description="Polar residues" evidence="2">
    <location>
        <begin position="942"/>
        <end position="953"/>
    </location>
</feature>
<feature type="compositionally biased region" description="Polar residues" evidence="2">
    <location>
        <begin position="779"/>
        <end position="788"/>
    </location>
</feature>
<feature type="region of interest" description="Disordered" evidence="2">
    <location>
        <begin position="690"/>
        <end position="993"/>
    </location>
</feature>
<dbReference type="EMBL" id="CAXLJL010000822">
    <property type="protein sequence ID" value="CAL5141057.1"/>
    <property type="molecule type" value="Genomic_DNA"/>
</dbReference>
<sequence length="993" mass="108741">MSECHPYLPSPDQTTLSPLSLTDAESSLRGPMDHPWESTMSAVGELRRGMHELVRVLEPDDAMFHLVPNDDLVKVEDKKPASSKEEHLVGVIRSASQTAKRSAGEVIDAVQSIKEGFKSAFQDMEAKMIEIELNKKDLENESGTRITKSIFDHTVVFEALEQQISQDLKESEVLKADFAVRQSKLETEVNRYKARASELERELEQCKDEAASLEQKLDGEKSAQRELQELRDEVVRLEQELKCCQSKSSDLISELRRSRDEVQQLEHELEDRERLLSRSSEFEQELLQAKDEMARLEKELQTERSELKKVTERLVPAKLFSRIEEPLHRLTAYLEEVQRQCPWMSSAIAQSATANELPNPLDLVNEHKVAVEQLTLERNDAESRLQQALTEYSELRETHEKLCEKTKLLESQREVTNAELTKLKRSNAKYHSYLKQLLDPKVAARFAANLSQVTPSSVTPVTRESRMHSLESSAGQNSGSSSSTPSVTSLSSQDSVTKSKVAPDSQSSSCLRSSPTLQPSGFTHPPPTTETQNQASSPSVLSRLGAAASALVAVFTSPNSDKRSNLKSPASLETAESHPTNFPPVSSDSGAFAIPRPPNLAPGAGRRPLGEIPIGGSVSPTGNMGQSSKPVHGLRERRVDIDAVPESTPLENKRAFNLDDESFLHSNPLSESTGKVPPKSQWINEPKAMRFDQPTNFPPASSDSGAFAIPRPPNLAPGAGRRPLGEIPIGGSVSPTGNMGQSSKPVHGLRERRVDIDAVPESTPLENKRAFNLDDESFLHSNPLSESTGKVPPKSQWINEPKAMRFDQPTNFPPVSSDSGAFAIPRPPNLAPGAGRRPLGEIPIGGSVSPTGNMGQSSKPVHGLRERRVDIDAVPESTPLENKRAFNLDDESFLHSNPLSESTGKVPPKSQWINEPKAMRFDQASTKPPALGKLGSFPRSPPSGSAAQKGNNMTTGTTTERTHGPGPTKIARISPAPRSRGNPNANPEECLPS</sequence>
<keyword evidence="1" id="KW-0175">Coiled coil</keyword>
<feature type="region of interest" description="Disordered" evidence="2">
    <location>
        <begin position="558"/>
        <end position="655"/>
    </location>
</feature>
<dbReference type="Gene3D" id="1.10.287.1490">
    <property type="match status" value="1"/>
</dbReference>
<evidence type="ECO:0000256" key="2">
    <source>
        <dbReference type="SAM" id="MobiDB-lite"/>
    </source>
</evidence>
<feature type="compositionally biased region" description="Polar residues" evidence="2">
    <location>
        <begin position="577"/>
        <end position="589"/>
    </location>
</feature>
<feature type="compositionally biased region" description="Polar residues" evidence="2">
    <location>
        <begin position="504"/>
        <end position="521"/>
    </location>
</feature>
<dbReference type="Proteomes" id="UP001497525">
    <property type="component" value="Unassembled WGS sequence"/>
</dbReference>
<feature type="coiled-coil region" evidence="1">
    <location>
        <begin position="182"/>
        <end position="313"/>
    </location>
</feature>
<evidence type="ECO:0000256" key="1">
    <source>
        <dbReference type="SAM" id="Coils"/>
    </source>
</evidence>
<feature type="compositionally biased region" description="Polar residues" evidence="2">
    <location>
        <begin position="453"/>
        <end position="462"/>
    </location>
</feature>
<organism evidence="3 4">
    <name type="scientific">Calicophoron daubneyi</name>
    <name type="common">Rumen fluke</name>
    <name type="synonym">Paramphistomum daubneyi</name>
    <dbReference type="NCBI Taxonomy" id="300641"/>
    <lineage>
        <taxon>Eukaryota</taxon>
        <taxon>Metazoa</taxon>
        <taxon>Spiralia</taxon>
        <taxon>Lophotrochozoa</taxon>
        <taxon>Platyhelminthes</taxon>
        <taxon>Trematoda</taxon>
        <taxon>Digenea</taxon>
        <taxon>Plagiorchiida</taxon>
        <taxon>Pronocephalata</taxon>
        <taxon>Paramphistomoidea</taxon>
        <taxon>Paramphistomidae</taxon>
        <taxon>Calicophoron</taxon>
    </lineage>
</organism>
<feature type="compositionally biased region" description="Polar residues" evidence="2">
    <location>
        <begin position="693"/>
        <end position="704"/>
    </location>
</feature>
<feature type="compositionally biased region" description="Low complexity" evidence="2">
    <location>
        <begin position="470"/>
        <end position="496"/>
    </location>
</feature>
<accession>A0AAV2TW36</accession>
<feature type="compositionally biased region" description="Polar residues" evidence="2">
    <location>
        <begin position="808"/>
        <end position="819"/>
    </location>
</feature>
<proteinExistence type="predicted"/>
<evidence type="ECO:0000313" key="4">
    <source>
        <dbReference type="Proteomes" id="UP001497525"/>
    </source>
</evidence>